<keyword evidence="1" id="KW-0472">Membrane</keyword>
<dbReference type="PANTHER" id="PTHR39165">
    <property type="entry name" value="IG HYPOTHETICAL 17883"/>
    <property type="match status" value="1"/>
</dbReference>
<feature type="transmembrane region" description="Helical" evidence="1">
    <location>
        <begin position="47"/>
        <end position="68"/>
    </location>
</feature>
<feature type="transmembrane region" description="Helical" evidence="1">
    <location>
        <begin position="88"/>
        <end position="112"/>
    </location>
</feature>
<dbReference type="InterPro" id="IPR007403">
    <property type="entry name" value="DUF456"/>
</dbReference>
<evidence type="ECO:0000313" key="2">
    <source>
        <dbReference type="EMBL" id="APX99296.1"/>
    </source>
</evidence>
<feature type="transmembrane region" description="Helical" evidence="1">
    <location>
        <begin position="132"/>
        <end position="158"/>
    </location>
</feature>
<sequence>MDIFLVFVGLLFIILGLIGSFLPILPGPPLSWIGLLLLYLTNAVPNNWMFLSITLIIALLVFTLDYIIPAMGAKKFGGTKAGMIGTTIGLFVGILAPIPGGIIIGPFLGAFLGELSNKTDSQTALKAAFGSFIGFITGTFIKFIVSVVYLGFFIKIFWDYKEILF</sequence>
<organism evidence="2 3">
    <name type="scientific">Lacinutrix venerupis</name>
    <dbReference type="NCBI Taxonomy" id="1486034"/>
    <lineage>
        <taxon>Bacteria</taxon>
        <taxon>Pseudomonadati</taxon>
        <taxon>Bacteroidota</taxon>
        <taxon>Flavobacteriia</taxon>
        <taxon>Flavobacteriales</taxon>
        <taxon>Flavobacteriaceae</taxon>
        <taxon>Lacinutrix</taxon>
    </lineage>
</organism>
<keyword evidence="1" id="KW-0812">Transmembrane</keyword>
<name>A0AAC9LM91_9FLAO</name>
<gene>
    <name evidence="2" type="ORF">BWR22_02890</name>
</gene>
<evidence type="ECO:0000313" key="3">
    <source>
        <dbReference type="Proteomes" id="UP000187506"/>
    </source>
</evidence>
<dbReference type="KEGG" id="lvn:BWR22_02890"/>
<protein>
    <recommendedName>
        <fullName evidence="4">DUF456 domain-containing protein</fullName>
    </recommendedName>
</protein>
<keyword evidence="3" id="KW-1185">Reference proteome</keyword>
<evidence type="ECO:0000256" key="1">
    <source>
        <dbReference type="SAM" id="Phobius"/>
    </source>
</evidence>
<proteinExistence type="predicted"/>
<dbReference type="PANTHER" id="PTHR39165:SF1">
    <property type="entry name" value="DUF456 DOMAIN-CONTAINING PROTEIN"/>
    <property type="match status" value="1"/>
</dbReference>
<keyword evidence="1" id="KW-1133">Transmembrane helix</keyword>
<dbReference type="AlphaFoldDB" id="A0AAC9LM91"/>
<accession>A0AAC9LM91</accession>
<dbReference type="Pfam" id="PF04306">
    <property type="entry name" value="DUF456"/>
    <property type="match status" value="1"/>
</dbReference>
<evidence type="ECO:0008006" key="4">
    <source>
        <dbReference type="Google" id="ProtNLM"/>
    </source>
</evidence>
<dbReference type="Proteomes" id="UP000187506">
    <property type="component" value="Chromosome"/>
</dbReference>
<dbReference type="EMBL" id="CP019352">
    <property type="protein sequence ID" value="APX99296.1"/>
    <property type="molecule type" value="Genomic_DNA"/>
</dbReference>
<dbReference type="RefSeq" id="WP_076731935.1">
    <property type="nucleotide sequence ID" value="NZ_CP019352.1"/>
</dbReference>
<reference evidence="2 3" key="1">
    <citation type="submission" date="2017-01" db="EMBL/GenBank/DDBJ databases">
        <title>Complete genome of Lacinutrix venerupis DOK2-8 isolated from seawater in Dokdo.</title>
        <authorList>
            <person name="Chi W.-J."/>
            <person name="Kim J.H."/>
        </authorList>
    </citation>
    <scope>NUCLEOTIDE SEQUENCE [LARGE SCALE GENOMIC DNA]</scope>
    <source>
        <strain evidence="2 3">DOK2-8</strain>
    </source>
</reference>